<comment type="catalytic activity">
    <reaction evidence="5">
        <text>adenylyl-molybdopterin + molybdate = Mo-molybdopterin + AMP + H(+)</text>
        <dbReference type="Rhea" id="RHEA:35047"/>
        <dbReference type="ChEBI" id="CHEBI:15378"/>
        <dbReference type="ChEBI" id="CHEBI:36264"/>
        <dbReference type="ChEBI" id="CHEBI:62727"/>
        <dbReference type="ChEBI" id="CHEBI:71302"/>
        <dbReference type="ChEBI" id="CHEBI:456215"/>
        <dbReference type="EC" id="2.10.1.1"/>
    </reaction>
</comment>
<dbReference type="Gene3D" id="2.40.340.10">
    <property type="entry name" value="MoeA, C-terminal, domain IV"/>
    <property type="match status" value="1"/>
</dbReference>
<dbReference type="SUPFAM" id="SSF53218">
    <property type="entry name" value="Molybdenum cofactor biosynthesis proteins"/>
    <property type="match status" value="1"/>
</dbReference>
<dbReference type="NCBIfam" id="TIGR00177">
    <property type="entry name" value="molyb_syn"/>
    <property type="match status" value="1"/>
</dbReference>
<keyword evidence="6" id="KW-0500">Molybdenum</keyword>
<dbReference type="InterPro" id="IPR008284">
    <property type="entry name" value="MoCF_biosynth_CS"/>
</dbReference>
<dbReference type="InterPro" id="IPR036688">
    <property type="entry name" value="MoeA_C_domain_IV_sf"/>
</dbReference>
<dbReference type="InterPro" id="IPR036425">
    <property type="entry name" value="MoaB/Mog-like_dom_sf"/>
</dbReference>
<dbReference type="Gene3D" id="3.90.105.10">
    <property type="entry name" value="Molybdopterin biosynthesis moea protein, domain 2"/>
    <property type="match status" value="1"/>
</dbReference>
<keyword evidence="4 6" id="KW-0501">Molybdenum cofactor biosynthesis</keyword>
<dbReference type="InterPro" id="IPR001453">
    <property type="entry name" value="MoaB/Mog_dom"/>
</dbReference>
<protein>
    <recommendedName>
        <fullName evidence="6">Molybdopterin molybdenumtransferase</fullName>
        <ecNumber evidence="6">2.10.1.1</ecNumber>
    </recommendedName>
</protein>
<dbReference type="Gene3D" id="3.40.980.10">
    <property type="entry name" value="MoaB/Mog-like domain"/>
    <property type="match status" value="1"/>
</dbReference>
<dbReference type="InterPro" id="IPR005111">
    <property type="entry name" value="MoeA_C_domain_IV"/>
</dbReference>
<feature type="domain" description="MoaB/Mog" evidence="7">
    <location>
        <begin position="178"/>
        <end position="320"/>
    </location>
</feature>
<comment type="similarity">
    <text evidence="3 6">Belongs to the MoeA family.</text>
</comment>
<dbReference type="SUPFAM" id="SSF63867">
    <property type="entry name" value="MoeA C-terminal domain-like"/>
    <property type="match status" value="1"/>
</dbReference>
<evidence type="ECO:0000313" key="8">
    <source>
        <dbReference type="EMBL" id="MBK3331797.1"/>
    </source>
</evidence>
<evidence type="ECO:0000256" key="5">
    <source>
        <dbReference type="ARBA" id="ARBA00047317"/>
    </source>
</evidence>
<dbReference type="PANTHER" id="PTHR10192:SF5">
    <property type="entry name" value="GEPHYRIN"/>
    <property type="match status" value="1"/>
</dbReference>
<dbReference type="EMBL" id="JAACYA010000001">
    <property type="protein sequence ID" value="MBK3331797.1"/>
    <property type="molecule type" value="Genomic_DNA"/>
</dbReference>
<comment type="pathway">
    <text evidence="2 6">Cofactor biosynthesis; molybdopterin biosynthesis.</text>
</comment>
<evidence type="ECO:0000256" key="3">
    <source>
        <dbReference type="ARBA" id="ARBA00010763"/>
    </source>
</evidence>
<keyword evidence="6" id="KW-0479">Metal-binding</keyword>
<evidence type="ECO:0000256" key="1">
    <source>
        <dbReference type="ARBA" id="ARBA00002901"/>
    </source>
</evidence>
<organism evidence="8 9">
    <name type="scientific">Persephonella atlantica</name>
    <dbReference type="NCBI Taxonomy" id="2699429"/>
    <lineage>
        <taxon>Bacteria</taxon>
        <taxon>Pseudomonadati</taxon>
        <taxon>Aquificota</taxon>
        <taxon>Aquificia</taxon>
        <taxon>Aquificales</taxon>
        <taxon>Hydrogenothermaceae</taxon>
        <taxon>Persephonella</taxon>
    </lineage>
</organism>
<dbReference type="InterPro" id="IPR036135">
    <property type="entry name" value="MoeA_linker/N_sf"/>
</dbReference>
<evidence type="ECO:0000256" key="4">
    <source>
        <dbReference type="ARBA" id="ARBA00023150"/>
    </source>
</evidence>
<keyword evidence="6" id="KW-0460">Magnesium</keyword>
<sequence length="416" mass="45660">MIEYSKAVEIILNSTKTLGLEKVFLDRALGRVLAEDIHADRDNPPADNSGMDGFAVRYEDIKGASEENPAVLEIIAESKAGGELVKVRPKTAAYIYTGGLIPEGADTVVQKELTKVEDNKVFIFQELPKGSNIRPQGGDYRKEDLLIKKGKKLRPAEIGILSSVNKPTVYVYQKPRVAILTTGDEILDVGEPVEKLSQIRTSNTYSLYSQVLEAGGEPVVIGFAKDNPEDIQKKLEYAKSCDILLTTGGVSVGEYDLVKDFVVKVLGVEILFWKVKQKPGKPVAFGVWGREKEKLFFGIPGNPVAAMVVFENMVKPAIRKMSGEEKVFNPVINAKLKGGYKRKKGERVEFIRVSLSLTDDGFVAQPFGKQGSNILTGMVYAHGFGIVDVGVTEIKDGETIKVSVFDKSFMDGRYGD</sequence>
<dbReference type="InterPro" id="IPR005110">
    <property type="entry name" value="MoeA_linker/N"/>
</dbReference>
<dbReference type="PANTHER" id="PTHR10192">
    <property type="entry name" value="MOLYBDOPTERIN BIOSYNTHESIS PROTEIN"/>
    <property type="match status" value="1"/>
</dbReference>
<reference evidence="8 9" key="1">
    <citation type="journal article" date="2021" name="Syst. Appl. Microbiol.">
        <title>Persephonella atlantica sp. nov.: How to adapt to physico-chemical gradients in high temperature hydrothermal habitats.</title>
        <authorList>
            <person name="Francois D.X."/>
            <person name="Godfroy A."/>
            <person name="Mathien C."/>
            <person name="Aube J."/>
            <person name="Cathalot C."/>
            <person name="Lesongeur F."/>
            <person name="L'Haridon S."/>
            <person name="Philippon X."/>
            <person name="Roussel E.G."/>
        </authorList>
    </citation>
    <scope>NUCLEOTIDE SEQUENCE [LARGE SCALE GENOMIC DNA]</scope>
    <source>
        <strain evidence="8 9">MO1340</strain>
    </source>
</reference>
<evidence type="ECO:0000256" key="2">
    <source>
        <dbReference type="ARBA" id="ARBA00005046"/>
    </source>
</evidence>
<dbReference type="SUPFAM" id="SSF63882">
    <property type="entry name" value="MoeA N-terminal region -like"/>
    <property type="match status" value="1"/>
</dbReference>
<dbReference type="Pfam" id="PF03454">
    <property type="entry name" value="MoeA_C"/>
    <property type="match status" value="1"/>
</dbReference>
<dbReference type="NCBIfam" id="NF045515">
    <property type="entry name" value="Glp_gephyrin"/>
    <property type="match status" value="1"/>
</dbReference>
<comment type="cofactor">
    <cofactor evidence="6">
        <name>Mg(2+)</name>
        <dbReference type="ChEBI" id="CHEBI:18420"/>
    </cofactor>
</comment>
<name>A0ABS1GG88_9AQUI</name>
<evidence type="ECO:0000259" key="7">
    <source>
        <dbReference type="SMART" id="SM00852"/>
    </source>
</evidence>
<comment type="caution">
    <text evidence="8">The sequence shown here is derived from an EMBL/GenBank/DDBJ whole genome shotgun (WGS) entry which is preliminary data.</text>
</comment>
<dbReference type="Pfam" id="PF00994">
    <property type="entry name" value="MoCF_biosynth"/>
    <property type="match status" value="1"/>
</dbReference>
<keyword evidence="9" id="KW-1185">Reference proteome</keyword>
<comment type="function">
    <text evidence="1 6">Catalyzes the insertion of molybdate into adenylated molybdopterin with the concomitant release of AMP.</text>
</comment>
<evidence type="ECO:0000256" key="6">
    <source>
        <dbReference type="RuleBase" id="RU365090"/>
    </source>
</evidence>
<accession>A0ABS1GG88</accession>
<gene>
    <name evidence="8" type="ORF">GWK41_01795</name>
</gene>
<dbReference type="SMART" id="SM00852">
    <property type="entry name" value="MoCF_biosynth"/>
    <property type="match status" value="1"/>
</dbReference>
<dbReference type="EC" id="2.10.1.1" evidence="6"/>
<dbReference type="CDD" id="cd00887">
    <property type="entry name" value="MoeA"/>
    <property type="match status" value="1"/>
</dbReference>
<dbReference type="InterPro" id="IPR038987">
    <property type="entry name" value="MoeA-like"/>
</dbReference>
<dbReference type="Pfam" id="PF03453">
    <property type="entry name" value="MoeA_N"/>
    <property type="match status" value="1"/>
</dbReference>
<evidence type="ECO:0000313" key="9">
    <source>
        <dbReference type="Proteomes" id="UP000772812"/>
    </source>
</evidence>
<keyword evidence="6" id="KW-0808">Transferase</keyword>
<dbReference type="PROSITE" id="PS01079">
    <property type="entry name" value="MOCF_BIOSYNTHESIS_2"/>
    <property type="match status" value="1"/>
</dbReference>
<dbReference type="Gene3D" id="2.170.190.11">
    <property type="entry name" value="Molybdopterin biosynthesis moea protein, domain 3"/>
    <property type="match status" value="1"/>
</dbReference>
<dbReference type="RefSeq" id="WP_200673199.1">
    <property type="nucleotide sequence ID" value="NZ_JAACYA010000001.1"/>
</dbReference>
<proteinExistence type="inferred from homology"/>
<dbReference type="Proteomes" id="UP000772812">
    <property type="component" value="Unassembled WGS sequence"/>
</dbReference>